<accession>A0A0V0QZ13</accession>
<name>A0A0V0QZ13_PSEPJ</name>
<evidence type="ECO:0000313" key="3">
    <source>
        <dbReference type="Proteomes" id="UP000054937"/>
    </source>
</evidence>
<evidence type="ECO:0000313" key="2">
    <source>
        <dbReference type="EMBL" id="KRX07470.1"/>
    </source>
</evidence>
<evidence type="ECO:0000256" key="1">
    <source>
        <dbReference type="SAM" id="Coils"/>
    </source>
</evidence>
<organism evidence="2 3">
    <name type="scientific">Pseudocohnilembus persalinus</name>
    <name type="common">Ciliate</name>
    <dbReference type="NCBI Taxonomy" id="266149"/>
    <lineage>
        <taxon>Eukaryota</taxon>
        <taxon>Sar</taxon>
        <taxon>Alveolata</taxon>
        <taxon>Ciliophora</taxon>
        <taxon>Intramacronucleata</taxon>
        <taxon>Oligohymenophorea</taxon>
        <taxon>Scuticociliatia</taxon>
        <taxon>Philasterida</taxon>
        <taxon>Pseudocohnilembidae</taxon>
        <taxon>Pseudocohnilembus</taxon>
    </lineage>
</organism>
<dbReference type="AlphaFoldDB" id="A0A0V0QZ13"/>
<keyword evidence="1" id="KW-0175">Coiled coil</keyword>
<comment type="caution">
    <text evidence="2">The sequence shown here is derived from an EMBL/GenBank/DDBJ whole genome shotgun (WGS) entry which is preliminary data.</text>
</comment>
<feature type="coiled-coil region" evidence="1">
    <location>
        <begin position="106"/>
        <end position="166"/>
    </location>
</feature>
<dbReference type="EMBL" id="LDAU01000082">
    <property type="protein sequence ID" value="KRX07470.1"/>
    <property type="molecule type" value="Genomic_DNA"/>
</dbReference>
<keyword evidence="3" id="KW-1185">Reference proteome</keyword>
<sequence length="518" mass="62242">MLRCFTCSNEDKESNKKISIEQILKLPASKIQNFPPLLDQNNDKQVRQIIENFTEEKVQHFKEYIIKQIKEHYQQKIEILKSSQKDVIRQFDQMMEFADVSKYYNIDELKKTLNQFKNKEINLQDLFKKQLRMKEQFQNEQTVQLLLNTQKKQEEILNQLENFKLNLDKKFNDFTENSIKIDTKYLERLQSNIKQALLGSYFENHIDFYKIGENQGEIQIENNSRLIKIDNLTNFNQKVVHSQLMHKNRKYHFKIKINFHEKKNQQIAFFLINSNDVEKDWINENYIFISDYDGDCGANNGESSQFQGQKFSSFWKDNETVLNLVFNVDEKIFEIYDDQKKGYIKNVINSEKIQGEKVMLGINFYQVFKNKIDLTITDIIIDYPLQAYHWGTTRINKRSVKCKHFQFNEEHELEYISQIDKVTYYVQKVIFCEKDNNQQLSTVLQIHLQNYQTIINQKPMKIQYKLQDPENNVYNINLNMSDLKNDDEKSKQTNVKNNFQNQTFNTEYQYFNQTNETQ</sequence>
<dbReference type="InParanoid" id="A0A0V0QZ13"/>
<gene>
    <name evidence="2" type="ORF">PPERSA_11019</name>
</gene>
<proteinExistence type="predicted"/>
<dbReference type="Proteomes" id="UP000054937">
    <property type="component" value="Unassembled WGS sequence"/>
</dbReference>
<reference evidence="2 3" key="1">
    <citation type="journal article" date="2015" name="Sci. Rep.">
        <title>Genome of the facultative scuticociliatosis pathogen Pseudocohnilembus persalinus provides insight into its virulence through horizontal gene transfer.</title>
        <authorList>
            <person name="Xiong J."/>
            <person name="Wang G."/>
            <person name="Cheng J."/>
            <person name="Tian M."/>
            <person name="Pan X."/>
            <person name="Warren A."/>
            <person name="Jiang C."/>
            <person name="Yuan D."/>
            <person name="Miao W."/>
        </authorList>
    </citation>
    <scope>NUCLEOTIDE SEQUENCE [LARGE SCALE GENOMIC DNA]</scope>
    <source>
        <strain evidence="2">36N120E</strain>
    </source>
</reference>
<protein>
    <submittedName>
        <fullName evidence="2">Uncharacterized protein</fullName>
    </submittedName>
</protein>